<feature type="domain" description="NADP-dependent oxidoreductase" evidence="1">
    <location>
        <begin position="15"/>
        <end position="310"/>
    </location>
</feature>
<dbReference type="Pfam" id="PF00248">
    <property type="entry name" value="Aldo_ket_red"/>
    <property type="match status" value="1"/>
</dbReference>
<organism evidence="2 3">
    <name type="scientific">Novosphingobium album</name>
    <name type="common">ex Hu et al. 2023</name>
    <dbReference type="NCBI Taxonomy" id="2930093"/>
    <lineage>
        <taxon>Bacteria</taxon>
        <taxon>Pseudomonadati</taxon>
        <taxon>Pseudomonadota</taxon>
        <taxon>Alphaproteobacteria</taxon>
        <taxon>Sphingomonadales</taxon>
        <taxon>Sphingomonadaceae</taxon>
        <taxon>Novosphingobium</taxon>
    </lineage>
</organism>
<name>A0ABT0AXL9_9SPHN</name>
<dbReference type="Gene3D" id="3.20.20.100">
    <property type="entry name" value="NADP-dependent oxidoreductase domain"/>
    <property type="match status" value="1"/>
</dbReference>
<accession>A0ABT0AXL9</accession>
<dbReference type="InterPro" id="IPR050523">
    <property type="entry name" value="AKR_Detox_Biosynth"/>
</dbReference>
<protein>
    <submittedName>
        <fullName evidence="2">Aldo/keto reductase</fullName>
    </submittedName>
</protein>
<evidence type="ECO:0000313" key="2">
    <source>
        <dbReference type="EMBL" id="MCJ2177421.1"/>
    </source>
</evidence>
<dbReference type="RefSeq" id="WP_243990366.1">
    <property type="nucleotide sequence ID" value="NZ_JALHLE010000003.1"/>
</dbReference>
<dbReference type="Proteomes" id="UP001162880">
    <property type="component" value="Unassembled WGS sequence"/>
</dbReference>
<dbReference type="PANTHER" id="PTHR43364:SF6">
    <property type="entry name" value="OXIDOREDUCTASE-RELATED"/>
    <property type="match status" value="1"/>
</dbReference>
<dbReference type="SUPFAM" id="SSF51430">
    <property type="entry name" value="NAD(P)-linked oxidoreductase"/>
    <property type="match status" value="1"/>
</dbReference>
<reference evidence="2" key="1">
    <citation type="submission" date="2022-03" db="EMBL/GenBank/DDBJ databases">
        <title>Identification of a novel bacterium isolated from mangrove sediments.</title>
        <authorList>
            <person name="Pan X."/>
        </authorList>
    </citation>
    <scope>NUCLEOTIDE SEQUENCE</scope>
    <source>
        <strain evidence="2">B2580</strain>
    </source>
</reference>
<sequence length="317" mass="33275">MAEFSGDHPALAGIPLVLGGNVFGWTIGRDDSFAVLDAFYEAGGRMIDTAEGYSNWVPGNKGGESEAVIGEWMESRGVRTDMRVGTKTGQGGAPGSLAPTKVRQALEGSLDRLRTDYIDLYYAHRDDGTTPVEEVAGVYDEVLRAGKVRELGASNYSPSRLAEILAAADRMGAQGFSVMQPLYNLAERNEYEGPLQDLCVARGIAVLPYYGLAAGFLTGKYQSASDWAGSSRAHSLDAVAARGGWHVLAALREIAAELDVAPAQVALSWLNAQPGIAAPIASATTSAQVADLVGAARLALGSAQIQSLNNALQATES</sequence>
<proteinExistence type="predicted"/>
<comment type="caution">
    <text evidence="2">The sequence shown here is derived from an EMBL/GenBank/DDBJ whole genome shotgun (WGS) entry which is preliminary data.</text>
</comment>
<dbReference type="EMBL" id="JALHLE010000003">
    <property type="protein sequence ID" value="MCJ2177421.1"/>
    <property type="molecule type" value="Genomic_DNA"/>
</dbReference>
<evidence type="ECO:0000313" key="3">
    <source>
        <dbReference type="Proteomes" id="UP001162880"/>
    </source>
</evidence>
<keyword evidence="3" id="KW-1185">Reference proteome</keyword>
<dbReference type="InterPro" id="IPR036812">
    <property type="entry name" value="NAD(P)_OxRdtase_dom_sf"/>
</dbReference>
<dbReference type="InterPro" id="IPR023210">
    <property type="entry name" value="NADP_OxRdtase_dom"/>
</dbReference>
<gene>
    <name evidence="2" type="ORF">MTR64_02500</name>
</gene>
<dbReference type="PANTHER" id="PTHR43364">
    <property type="entry name" value="NADH-SPECIFIC METHYLGLYOXAL REDUCTASE-RELATED"/>
    <property type="match status" value="1"/>
</dbReference>
<evidence type="ECO:0000259" key="1">
    <source>
        <dbReference type="Pfam" id="PF00248"/>
    </source>
</evidence>